<dbReference type="EMBL" id="AP023354">
    <property type="protein sequence ID" value="BCJ28066.1"/>
    <property type="molecule type" value="Genomic_DNA"/>
</dbReference>
<sequence length="255" mass="26620">MDSGSTPASSPAVGDAPRASPRRRPGPARWAWLGAAAQVVFLVVMIAAAFWQGPRYSVLKHTVSDMSAIGAPHAMVPIVVFTVCGAATIVFALRSVWPTLRPGGWRAALGTALLALSVVGLGDLLSSQERLACRMADPGCTAIKQISNAGGSTDNVVTSLGVLLLVVAGFFLAAAMRRTPGWQRWAWPARWAAILVLAFAVADVLTQNAGLGGLFERLVAVTGAVAVGVLAVGILRRGAAREPYRETVRPTRMGS</sequence>
<accession>A0A810L0R2</accession>
<dbReference type="RefSeq" id="WP_084131686.1">
    <property type="nucleotide sequence ID" value="NZ_AP023354.1"/>
</dbReference>
<proteinExistence type="predicted"/>
<feature type="region of interest" description="Disordered" evidence="1">
    <location>
        <begin position="1"/>
        <end position="23"/>
    </location>
</feature>
<keyword evidence="2" id="KW-1133">Transmembrane helix</keyword>
<gene>
    <name evidence="3" type="ORF">Asera_21740</name>
</gene>
<feature type="transmembrane region" description="Helical" evidence="2">
    <location>
        <begin position="187"/>
        <end position="206"/>
    </location>
</feature>
<dbReference type="Proteomes" id="UP000680750">
    <property type="component" value="Chromosome"/>
</dbReference>
<evidence type="ECO:0000313" key="4">
    <source>
        <dbReference type="Proteomes" id="UP000680750"/>
    </source>
</evidence>
<evidence type="ECO:0000256" key="2">
    <source>
        <dbReference type="SAM" id="Phobius"/>
    </source>
</evidence>
<dbReference type="Pfam" id="PF06197">
    <property type="entry name" value="DUF998"/>
    <property type="match status" value="1"/>
</dbReference>
<dbReference type="InterPro" id="IPR009339">
    <property type="entry name" value="DUF998"/>
</dbReference>
<organism evidence="3 4">
    <name type="scientific">Actinocatenispora sera</name>
    <dbReference type="NCBI Taxonomy" id="390989"/>
    <lineage>
        <taxon>Bacteria</taxon>
        <taxon>Bacillati</taxon>
        <taxon>Actinomycetota</taxon>
        <taxon>Actinomycetes</taxon>
        <taxon>Micromonosporales</taxon>
        <taxon>Micromonosporaceae</taxon>
        <taxon>Actinocatenispora</taxon>
    </lineage>
</organism>
<dbReference type="OrthoDB" id="4217947at2"/>
<evidence type="ECO:0000256" key="1">
    <source>
        <dbReference type="SAM" id="MobiDB-lite"/>
    </source>
</evidence>
<protein>
    <recommendedName>
        <fullName evidence="5">DUF998 domain-containing protein</fullName>
    </recommendedName>
</protein>
<evidence type="ECO:0000313" key="3">
    <source>
        <dbReference type="EMBL" id="BCJ28066.1"/>
    </source>
</evidence>
<reference evidence="3" key="1">
    <citation type="submission" date="2020-08" db="EMBL/GenBank/DDBJ databases">
        <title>Whole genome shotgun sequence of Actinocatenispora sera NBRC 101916.</title>
        <authorList>
            <person name="Komaki H."/>
            <person name="Tamura T."/>
        </authorList>
    </citation>
    <scope>NUCLEOTIDE SEQUENCE</scope>
    <source>
        <strain evidence="3">NBRC 101916</strain>
    </source>
</reference>
<feature type="transmembrane region" description="Helical" evidence="2">
    <location>
        <begin position="30"/>
        <end position="51"/>
    </location>
</feature>
<keyword evidence="2" id="KW-0472">Membrane</keyword>
<feature type="transmembrane region" description="Helical" evidence="2">
    <location>
        <begin position="71"/>
        <end position="93"/>
    </location>
</feature>
<evidence type="ECO:0008006" key="5">
    <source>
        <dbReference type="Google" id="ProtNLM"/>
    </source>
</evidence>
<feature type="transmembrane region" description="Helical" evidence="2">
    <location>
        <begin position="156"/>
        <end position="175"/>
    </location>
</feature>
<feature type="transmembrane region" description="Helical" evidence="2">
    <location>
        <begin position="105"/>
        <end position="125"/>
    </location>
</feature>
<keyword evidence="2" id="KW-0812">Transmembrane</keyword>
<dbReference type="AlphaFoldDB" id="A0A810L0R2"/>
<feature type="transmembrane region" description="Helical" evidence="2">
    <location>
        <begin position="218"/>
        <end position="235"/>
    </location>
</feature>
<keyword evidence="4" id="KW-1185">Reference proteome</keyword>
<dbReference type="KEGG" id="aser:Asera_21740"/>
<name>A0A810L0R2_9ACTN</name>